<dbReference type="Gene3D" id="1.20.1050.40">
    <property type="entry name" value="Endopeptidase. Chain P, domain 1"/>
    <property type="match status" value="1"/>
</dbReference>
<comment type="cofactor">
    <cofactor evidence="7">
        <name>Zn(2+)</name>
        <dbReference type="ChEBI" id="CHEBI:29105"/>
    </cofactor>
    <text evidence="7">Binds 1 zinc ion.</text>
</comment>
<evidence type="ECO:0000256" key="4">
    <source>
        <dbReference type="ARBA" id="ARBA00022801"/>
    </source>
</evidence>
<evidence type="ECO:0000256" key="6">
    <source>
        <dbReference type="ARBA" id="ARBA00023049"/>
    </source>
</evidence>
<dbReference type="InterPro" id="IPR024079">
    <property type="entry name" value="MetalloPept_cat_dom_sf"/>
</dbReference>
<dbReference type="PROSITE" id="PS51257">
    <property type="entry name" value="PROKAR_LIPOPROTEIN"/>
    <property type="match status" value="1"/>
</dbReference>
<dbReference type="FunFam" id="3.40.390.10:FF:000006">
    <property type="entry name" value="Thimet oligopeptidase 1"/>
    <property type="match status" value="1"/>
</dbReference>
<dbReference type="InterPro" id="IPR024080">
    <property type="entry name" value="Neurolysin/TOP_N"/>
</dbReference>
<evidence type="ECO:0000256" key="5">
    <source>
        <dbReference type="ARBA" id="ARBA00022833"/>
    </source>
</evidence>
<sequence length="686" mass="76674" precursor="true">MRRPLSRVFILSSLALAAACAGTPVGEGPEARAMASAADDLQPSMAAAFERAKASIDTIAALPDDRRTFENTLDAVDATIATLFREVRFTGFMKDVHPDPAVRAEGNEVDAALSNWFNELMLNEGLYNAVRAYADTEPALEGERARLLSEFLRDFRRAGMELDEAQRARVGELDRQLVEVGQEFQENIAGDETLVALTADELAGVPADVLASYARSSDLYLVDMAYPSVLPIFQRCTVPETRHKVSLAFSRRGGEANVRVIERMIALRHERAQLLGYPTTAHYETEVRMAKDPETVMAFYAELTPKLRRKSIEDVAEYTAAKREDTGDPEAVLNPWDRSFYHDYLMRTHYAVDQREVQQYFPIEAVLGGIFDLTQEIFGLRFVEVTELAAERGRPLWHPDVRLFDVFDSASAEKLGEFYIDLYPRPGKYSHAAQFPLTLRKVHPDGTVELPVVALVCNFTKPTADAPSLLTHGEVETFFHEFGHCMHSILSDVDLAWFAGTQVARDFVEAPSQMLENWIWNADVLNRFARHHETGEPLPAELLEGLIAAKNLGSGYSNEYQLYLGQMDMAFHMDPDGDVDTAAVAHEVYARSCLLPWVEGSLGYASFGHLNGYQAGYYGYLWSLVYAQDMFTPFADGDLLDPELGQRYRHTVLARGGTVDAIDLVREFLGREPNSDAFLEHLGLGE</sequence>
<dbReference type="InterPro" id="IPR001567">
    <property type="entry name" value="Pept_M3A_M3B_dom"/>
</dbReference>
<dbReference type="AlphaFoldDB" id="A0A518BNY2"/>
<dbReference type="GO" id="GO:0006518">
    <property type="term" value="P:peptide metabolic process"/>
    <property type="evidence" value="ECO:0007669"/>
    <property type="project" value="TreeGrafter"/>
</dbReference>
<dbReference type="SUPFAM" id="SSF55486">
    <property type="entry name" value="Metalloproteases ('zincins'), catalytic domain"/>
    <property type="match status" value="1"/>
</dbReference>
<dbReference type="PANTHER" id="PTHR11804:SF84">
    <property type="entry name" value="SACCHAROLYSIN"/>
    <property type="match status" value="1"/>
</dbReference>
<dbReference type="InterPro" id="IPR045090">
    <property type="entry name" value="Pept_M3A_M3B"/>
</dbReference>
<dbReference type="InterPro" id="IPR024077">
    <property type="entry name" value="Neurolysin/TOP_dom2"/>
</dbReference>
<dbReference type="Gene3D" id="1.10.1370.10">
    <property type="entry name" value="Neurolysin, domain 3"/>
    <property type="match status" value="1"/>
</dbReference>
<dbReference type="CDD" id="cd06455">
    <property type="entry name" value="M3A_TOP"/>
    <property type="match status" value="1"/>
</dbReference>
<dbReference type="GO" id="GO:0004222">
    <property type="term" value="F:metalloendopeptidase activity"/>
    <property type="evidence" value="ECO:0007669"/>
    <property type="project" value="UniProtKB-EC"/>
</dbReference>
<keyword evidence="8" id="KW-0732">Signal</keyword>
<dbReference type="Proteomes" id="UP000316921">
    <property type="component" value="Chromosome"/>
</dbReference>
<feature type="signal peptide" evidence="8">
    <location>
        <begin position="1"/>
        <end position="17"/>
    </location>
</feature>
<evidence type="ECO:0000259" key="9">
    <source>
        <dbReference type="Pfam" id="PF01432"/>
    </source>
</evidence>
<reference evidence="10 11" key="1">
    <citation type="submission" date="2019-02" db="EMBL/GenBank/DDBJ databases">
        <title>Deep-cultivation of Planctomycetes and their phenomic and genomic characterization uncovers novel biology.</title>
        <authorList>
            <person name="Wiegand S."/>
            <person name="Jogler M."/>
            <person name="Boedeker C."/>
            <person name="Pinto D."/>
            <person name="Vollmers J."/>
            <person name="Rivas-Marin E."/>
            <person name="Kohn T."/>
            <person name="Peeters S.H."/>
            <person name="Heuer A."/>
            <person name="Rast P."/>
            <person name="Oberbeckmann S."/>
            <person name="Bunk B."/>
            <person name="Jeske O."/>
            <person name="Meyerdierks A."/>
            <person name="Storesund J.E."/>
            <person name="Kallscheuer N."/>
            <person name="Luecker S."/>
            <person name="Lage O.M."/>
            <person name="Pohl T."/>
            <person name="Merkel B.J."/>
            <person name="Hornburger P."/>
            <person name="Mueller R.-W."/>
            <person name="Bruemmer F."/>
            <person name="Labrenz M."/>
            <person name="Spormann A.M."/>
            <person name="Op den Camp H."/>
            <person name="Overmann J."/>
            <person name="Amann R."/>
            <person name="Jetten M.S.M."/>
            <person name="Mascher T."/>
            <person name="Medema M.H."/>
            <person name="Devos D.P."/>
            <person name="Kaster A.-K."/>
            <person name="Ovreas L."/>
            <person name="Rohde M."/>
            <person name="Galperin M.Y."/>
            <person name="Jogler C."/>
        </authorList>
    </citation>
    <scope>NUCLEOTIDE SEQUENCE [LARGE SCALE GENOMIC DNA]</scope>
    <source>
        <strain evidence="10 11">Pla133</strain>
    </source>
</reference>
<evidence type="ECO:0000256" key="7">
    <source>
        <dbReference type="RuleBase" id="RU003435"/>
    </source>
</evidence>
<dbReference type="GO" id="GO:0046872">
    <property type="term" value="F:metal ion binding"/>
    <property type="evidence" value="ECO:0007669"/>
    <property type="project" value="UniProtKB-UniRule"/>
</dbReference>
<dbReference type="KEGG" id="pbap:Pla133_37980"/>
<protein>
    <submittedName>
        <fullName evidence="10">Oligopeptidase A</fullName>
        <ecNumber evidence="10">3.4.24.70</ecNumber>
    </submittedName>
</protein>
<feature type="domain" description="Peptidase M3A/M3B catalytic" evidence="9">
    <location>
        <begin position="233"/>
        <end position="684"/>
    </location>
</feature>
<dbReference type="RefSeq" id="WP_145067924.1">
    <property type="nucleotide sequence ID" value="NZ_CP036287.1"/>
</dbReference>
<name>A0A518BNY2_9BACT</name>
<evidence type="ECO:0000256" key="1">
    <source>
        <dbReference type="ARBA" id="ARBA00006040"/>
    </source>
</evidence>
<evidence type="ECO:0000256" key="2">
    <source>
        <dbReference type="ARBA" id="ARBA00022670"/>
    </source>
</evidence>
<dbReference type="PANTHER" id="PTHR11804">
    <property type="entry name" value="PROTEASE M3 THIMET OLIGOPEPTIDASE-RELATED"/>
    <property type="match status" value="1"/>
</dbReference>
<keyword evidence="6 7" id="KW-0482">Metalloprotease</keyword>
<gene>
    <name evidence="10" type="primary">prlC_1</name>
    <name evidence="10" type="ORF">Pla133_37980</name>
</gene>
<comment type="similarity">
    <text evidence="1 7">Belongs to the peptidase M3 family.</text>
</comment>
<dbReference type="Gene3D" id="3.40.390.10">
    <property type="entry name" value="Collagenase (Catalytic Domain)"/>
    <property type="match status" value="1"/>
</dbReference>
<keyword evidence="5 7" id="KW-0862">Zinc</keyword>
<dbReference type="EC" id="3.4.24.70" evidence="10"/>
<keyword evidence="11" id="KW-1185">Reference proteome</keyword>
<dbReference type="Pfam" id="PF01432">
    <property type="entry name" value="Peptidase_M3"/>
    <property type="match status" value="1"/>
</dbReference>
<dbReference type="EMBL" id="CP036287">
    <property type="protein sequence ID" value="QDU68695.1"/>
    <property type="molecule type" value="Genomic_DNA"/>
</dbReference>
<evidence type="ECO:0000256" key="3">
    <source>
        <dbReference type="ARBA" id="ARBA00022723"/>
    </source>
</evidence>
<organism evidence="10 11">
    <name type="scientific">Engelhardtia mirabilis</name>
    <dbReference type="NCBI Taxonomy" id="2528011"/>
    <lineage>
        <taxon>Bacteria</taxon>
        <taxon>Pseudomonadati</taxon>
        <taxon>Planctomycetota</taxon>
        <taxon>Planctomycetia</taxon>
        <taxon>Planctomycetia incertae sedis</taxon>
        <taxon>Engelhardtia</taxon>
    </lineage>
</organism>
<proteinExistence type="inferred from homology"/>
<accession>A0A518BNY2</accession>
<feature type="chain" id="PRO_5022240841" evidence="8">
    <location>
        <begin position="18"/>
        <end position="686"/>
    </location>
</feature>
<keyword evidence="3 7" id="KW-0479">Metal-binding</keyword>
<keyword evidence="2 7" id="KW-0645">Protease</keyword>
<evidence type="ECO:0000256" key="8">
    <source>
        <dbReference type="SAM" id="SignalP"/>
    </source>
</evidence>
<evidence type="ECO:0000313" key="11">
    <source>
        <dbReference type="Proteomes" id="UP000316921"/>
    </source>
</evidence>
<evidence type="ECO:0000313" key="10">
    <source>
        <dbReference type="EMBL" id="QDU68695.1"/>
    </source>
</evidence>
<dbReference type="GO" id="GO:0006508">
    <property type="term" value="P:proteolysis"/>
    <property type="evidence" value="ECO:0007669"/>
    <property type="project" value="UniProtKB-KW"/>
</dbReference>
<keyword evidence="4 7" id="KW-0378">Hydrolase</keyword>